<comment type="caution">
    <text evidence="1">The sequence shown here is derived from an EMBL/GenBank/DDBJ whole genome shotgun (WGS) entry which is preliminary data.</text>
</comment>
<name>A0ABV7LFU0_9HYPH</name>
<evidence type="ECO:0000313" key="2">
    <source>
        <dbReference type="Proteomes" id="UP001595536"/>
    </source>
</evidence>
<reference evidence="2" key="1">
    <citation type="journal article" date="2019" name="Int. J. Syst. Evol. Microbiol.">
        <title>The Global Catalogue of Microorganisms (GCM) 10K type strain sequencing project: providing services to taxonomists for standard genome sequencing and annotation.</title>
        <authorList>
            <consortium name="The Broad Institute Genomics Platform"/>
            <consortium name="The Broad Institute Genome Sequencing Center for Infectious Disease"/>
            <person name="Wu L."/>
            <person name="Ma J."/>
        </authorList>
    </citation>
    <scope>NUCLEOTIDE SEQUENCE [LARGE SCALE GENOMIC DNA]</scope>
    <source>
        <strain evidence="2">CCM 7941</strain>
    </source>
</reference>
<dbReference type="Proteomes" id="UP001595536">
    <property type="component" value="Unassembled WGS sequence"/>
</dbReference>
<sequence>MDSPLQFVRHLSVLRSHRIHFGGNGSEPAAVNGQALFLRLFATHDCSVSLEDARGEARTFRLGARQAWIATADGVAAVRVGPAPASGRLYVNELG</sequence>
<gene>
    <name evidence="1" type="ORF">ACFOEX_09675</name>
</gene>
<accession>A0ABV7LFU0</accession>
<organism evidence="1 2">
    <name type="scientific">Camelimonas abortus</name>
    <dbReference type="NCBI Taxonomy" id="1017184"/>
    <lineage>
        <taxon>Bacteria</taxon>
        <taxon>Pseudomonadati</taxon>
        <taxon>Pseudomonadota</taxon>
        <taxon>Alphaproteobacteria</taxon>
        <taxon>Hyphomicrobiales</taxon>
        <taxon>Chelatococcaceae</taxon>
        <taxon>Camelimonas</taxon>
    </lineage>
</organism>
<dbReference type="RefSeq" id="WP_376830643.1">
    <property type="nucleotide sequence ID" value="NZ_JBHLWR010000006.1"/>
</dbReference>
<protein>
    <submittedName>
        <fullName evidence="1">Uncharacterized protein</fullName>
    </submittedName>
</protein>
<proteinExistence type="predicted"/>
<keyword evidence="2" id="KW-1185">Reference proteome</keyword>
<evidence type="ECO:0000313" key="1">
    <source>
        <dbReference type="EMBL" id="MFC3266619.1"/>
    </source>
</evidence>
<dbReference type="EMBL" id="JBHRUV010000046">
    <property type="protein sequence ID" value="MFC3266619.1"/>
    <property type="molecule type" value="Genomic_DNA"/>
</dbReference>